<name>A0A8S9RKF9_BRACR</name>
<comment type="caution">
    <text evidence="1">The sequence shown here is derived from an EMBL/GenBank/DDBJ whole genome shotgun (WGS) entry which is preliminary data.</text>
</comment>
<evidence type="ECO:0000313" key="1">
    <source>
        <dbReference type="EMBL" id="KAF3573694.1"/>
    </source>
</evidence>
<evidence type="ECO:0000313" key="2">
    <source>
        <dbReference type="Proteomes" id="UP000712600"/>
    </source>
</evidence>
<proteinExistence type="predicted"/>
<organism evidence="1 2">
    <name type="scientific">Brassica cretica</name>
    <name type="common">Mustard</name>
    <dbReference type="NCBI Taxonomy" id="69181"/>
    <lineage>
        <taxon>Eukaryota</taxon>
        <taxon>Viridiplantae</taxon>
        <taxon>Streptophyta</taxon>
        <taxon>Embryophyta</taxon>
        <taxon>Tracheophyta</taxon>
        <taxon>Spermatophyta</taxon>
        <taxon>Magnoliopsida</taxon>
        <taxon>eudicotyledons</taxon>
        <taxon>Gunneridae</taxon>
        <taxon>Pentapetalae</taxon>
        <taxon>rosids</taxon>
        <taxon>malvids</taxon>
        <taxon>Brassicales</taxon>
        <taxon>Brassicaceae</taxon>
        <taxon>Brassiceae</taxon>
        <taxon>Brassica</taxon>
    </lineage>
</organism>
<gene>
    <name evidence="1" type="ORF">F2Q69_00059063</name>
</gene>
<dbReference type="Proteomes" id="UP000712600">
    <property type="component" value="Unassembled WGS sequence"/>
</dbReference>
<dbReference type="EMBL" id="QGKX02000095">
    <property type="protein sequence ID" value="KAF3573694.1"/>
    <property type="molecule type" value="Genomic_DNA"/>
</dbReference>
<dbReference type="AlphaFoldDB" id="A0A8S9RKF9"/>
<protein>
    <submittedName>
        <fullName evidence="1">Uncharacterized protein</fullName>
    </submittedName>
</protein>
<accession>A0A8S9RKF9</accession>
<sequence>MLRFPKLILRQAGPSHHRDQKLFFNLGAKYPATKMWDVLRPRDEVTNADRLPTRSRLVTWGLQALFKCRSFYPKEVGGPLYNIQSVGTKGIIHSKGLLPHVTFHNLIDKEARNSITARKQF</sequence>
<reference evidence="1" key="1">
    <citation type="submission" date="2019-12" db="EMBL/GenBank/DDBJ databases">
        <title>Genome sequencing and annotation of Brassica cretica.</title>
        <authorList>
            <person name="Studholme D.J."/>
            <person name="Sarris P."/>
        </authorList>
    </citation>
    <scope>NUCLEOTIDE SEQUENCE</scope>
    <source>
        <strain evidence="1">PFS-109/04</strain>
        <tissue evidence="1">Leaf</tissue>
    </source>
</reference>